<dbReference type="Pfam" id="PF00999">
    <property type="entry name" value="Na_H_Exchanger"/>
    <property type="match status" value="1"/>
</dbReference>
<keyword evidence="6" id="KW-0915">Sodium</keyword>
<evidence type="ECO:0000256" key="4">
    <source>
        <dbReference type="ARBA" id="ARBA00022692"/>
    </source>
</evidence>
<dbReference type="GO" id="GO:0005886">
    <property type="term" value="C:plasma membrane"/>
    <property type="evidence" value="ECO:0007669"/>
    <property type="project" value="UniProtKB-SubCell"/>
</dbReference>
<keyword evidence="11" id="KW-0732">Signal</keyword>
<dbReference type="InterPro" id="IPR006153">
    <property type="entry name" value="Cation/H_exchanger_TM"/>
</dbReference>
<feature type="chain" id="PRO_5028921917" description="Cation/H+ exchanger transmembrane domain-containing protein" evidence="11">
    <location>
        <begin position="25"/>
        <end position="170"/>
    </location>
</feature>
<evidence type="ECO:0000256" key="9">
    <source>
        <dbReference type="ARBA" id="ARBA00023201"/>
    </source>
</evidence>
<dbReference type="GO" id="GO:0015385">
    <property type="term" value="F:sodium:proton antiporter activity"/>
    <property type="evidence" value="ECO:0007669"/>
    <property type="project" value="InterPro"/>
</dbReference>
<comment type="subcellular location">
    <subcellularLocation>
        <location evidence="1">Cell membrane</location>
        <topology evidence="1">Multi-pass membrane protein</topology>
    </subcellularLocation>
</comment>
<feature type="transmembrane region" description="Helical" evidence="10">
    <location>
        <begin position="78"/>
        <end position="98"/>
    </location>
</feature>
<organism evidence="13 14">
    <name type="scientific">Lactobacillus crispatus</name>
    <dbReference type="NCBI Taxonomy" id="47770"/>
    <lineage>
        <taxon>Bacteria</taxon>
        <taxon>Bacillati</taxon>
        <taxon>Bacillota</taxon>
        <taxon>Bacilli</taxon>
        <taxon>Lactobacillales</taxon>
        <taxon>Lactobacillaceae</taxon>
        <taxon>Lactobacillus</taxon>
    </lineage>
</organism>
<evidence type="ECO:0000256" key="10">
    <source>
        <dbReference type="SAM" id="Phobius"/>
    </source>
</evidence>
<evidence type="ECO:0000256" key="7">
    <source>
        <dbReference type="ARBA" id="ARBA00023065"/>
    </source>
</evidence>
<keyword evidence="5 10" id="KW-1133">Transmembrane helix</keyword>
<evidence type="ECO:0000256" key="1">
    <source>
        <dbReference type="ARBA" id="ARBA00004651"/>
    </source>
</evidence>
<protein>
    <recommendedName>
        <fullName evidence="12">Cation/H+ exchanger transmembrane domain-containing protein</fullName>
    </recommendedName>
</protein>
<dbReference type="AlphaFoldDB" id="A0A7H9ED07"/>
<evidence type="ECO:0000256" key="3">
    <source>
        <dbReference type="ARBA" id="ARBA00022475"/>
    </source>
</evidence>
<dbReference type="InterPro" id="IPR018422">
    <property type="entry name" value="Cation/H_exchanger_CPA1"/>
</dbReference>
<dbReference type="PANTHER" id="PTHR10110:SF86">
    <property type="entry name" value="SODIUM_HYDROGEN EXCHANGER 7"/>
    <property type="match status" value="1"/>
</dbReference>
<evidence type="ECO:0000259" key="12">
    <source>
        <dbReference type="Pfam" id="PF00999"/>
    </source>
</evidence>
<accession>A0A7H9ED07</accession>
<evidence type="ECO:0000256" key="8">
    <source>
        <dbReference type="ARBA" id="ARBA00023136"/>
    </source>
</evidence>
<feature type="domain" description="Cation/H+ exchanger transmembrane" evidence="12">
    <location>
        <begin position="6"/>
        <end position="160"/>
    </location>
</feature>
<keyword evidence="2" id="KW-0813">Transport</keyword>
<feature type="transmembrane region" description="Helical" evidence="10">
    <location>
        <begin position="110"/>
        <end position="130"/>
    </location>
</feature>
<keyword evidence="4 10" id="KW-0812">Transmembrane</keyword>
<keyword evidence="8 10" id="KW-0472">Membrane</keyword>
<sequence>MLVWVSLPLAFILAAISTPTDATATESVTHGLKLPKKIAFYLKDESLFNDASGIILLNMAVDWYLHQELRIGQAIGNFLYSAGGGIFLGALVATLLVFLRQESFRSKYHLSAGVAMPVEVIFFLTPLIIYFLAEEIHVSGIIAVVAAGLIHNVESERSRLTNAFIFYNSN</sequence>
<feature type="signal peptide" evidence="11">
    <location>
        <begin position="1"/>
        <end position="24"/>
    </location>
</feature>
<name>A0A7H9ED07_9LACO</name>
<evidence type="ECO:0000313" key="14">
    <source>
        <dbReference type="Proteomes" id="UP000510660"/>
    </source>
</evidence>
<evidence type="ECO:0000313" key="13">
    <source>
        <dbReference type="EMBL" id="QLL75042.1"/>
    </source>
</evidence>
<gene>
    <name evidence="13" type="ORF">GTO85_06555</name>
</gene>
<keyword evidence="7" id="KW-0406">Ion transport</keyword>
<dbReference type="EMBL" id="CP047415">
    <property type="protein sequence ID" value="QLL75042.1"/>
    <property type="molecule type" value="Genomic_DNA"/>
</dbReference>
<reference evidence="13 14" key="1">
    <citation type="submission" date="2020-01" db="EMBL/GenBank/DDBJ databases">
        <title>Complete and circular genome sequences of six lactobacillus isolates from horses.</title>
        <authorList>
            <person name="Hassan H.M."/>
        </authorList>
    </citation>
    <scope>NUCLEOTIDE SEQUENCE [LARGE SCALE GENOMIC DNA]</scope>
    <source>
        <strain evidence="13 14">1D</strain>
    </source>
</reference>
<evidence type="ECO:0000256" key="6">
    <source>
        <dbReference type="ARBA" id="ARBA00023053"/>
    </source>
</evidence>
<dbReference type="GO" id="GO:0051453">
    <property type="term" value="P:regulation of intracellular pH"/>
    <property type="evidence" value="ECO:0007669"/>
    <property type="project" value="TreeGrafter"/>
</dbReference>
<dbReference type="Gene3D" id="6.10.140.1330">
    <property type="match status" value="1"/>
</dbReference>
<evidence type="ECO:0000256" key="2">
    <source>
        <dbReference type="ARBA" id="ARBA00022448"/>
    </source>
</evidence>
<dbReference type="Proteomes" id="UP000510660">
    <property type="component" value="Chromosome"/>
</dbReference>
<dbReference type="GO" id="GO:0015386">
    <property type="term" value="F:potassium:proton antiporter activity"/>
    <property type="evidence" value="ECO:0007669"/>
    <property type="project" value="TreeGrafter"/>
</dbReference>
<evidence type="ECO:0000256" key="5">
    <source>
        <dbReference type="ARBA" id="ARBA00022989"/>
    </source>
</evidence>
<feature type="transmembrane region" description="Helical" evidence="10">
    <location>
        <begin position="136"/>
        <end position="153"/>
    </location>
</feature>
<evidence type="ECO:0000256" key="11">
    <source>
        <dbReference type="SAM" id="SignalP"/>
    </source>
</evidence>
<keyword evidence="3" id="KW-1003">Cell membrane</keyword>
<dbReference type="GO" id="GO:0098719">
    <property type="term" value="P:sodium ion import across plasma membrane"/>
    <property type="evidence" value="ECO:0007669"/>
    <property type="project" value="TreeGrafter"/>
</dbReference>
<proteinExistence type="predicted"/>
<keyword evidence="9" id="KW-0739">Sodium transport</keyword>
<dbReference type="PANTHER" id="PTHR10110">
    <property type="entry name" value="SODIUM/HYDROGEN EXCHANGER"/>
    <property type="match status" value="1"/>
</dbReference>